<dbReference type="EMBL" id="AFNH02000288">
    <property type="protein sequence ID" value="EZG78358.1"/>
    <property type="molecule type" value="Genomic_DNA"/>
</dbReference>
<dbReference type="GeneID" id="22911460"/>
<evidence type="ECO:0000313" key="2">
    <source>
        <dbReference type="EMBL" id="EZG78358.1"/>
    </source>
</evidence>
<organism evidence="2 3">
    <name type="scientific">Gregarina niphandrodes</name>
    <name type="common">Septate eugregarine</name>
    <dbReference type="NCBI Taxonomy" id="110365"/>
    <lineage>
        <taxon>Eukaryota</taxon>
        <taxon>Sar</taxon>
        <taxon>Alveolata</taxon>
        <taxon>Apicomplexa</taxon>
        <taxon>Conoidasida</taxon>
        <taxon>Gregarinasina</taxon>
        <taxon>Eugregarinorida</taxon>
        <taxon>Gregarinidae</taxon>
        <taxon>Gregarina</taxon>
    </lineage>
</organism>
<sequence>MGAVPQRGISLDKLGAKLEKILSDKLLEWELEFGVFEKEGCLSERFATIIQHAAKQSGKGVVVLIDEYDKTLLETIAAKQDLDFEEAFKDHLSLLGSFSRMF</sequence>
<dbReference type="Proteomes" id="UP000019763">
    <property type="component" value="Unassembled WGS sequence"/>
</dbReference>
<evidence type="ECO:0000259" key="1">
    <source>
        <dbReference type="Pfam" id="PF09820"/>
    </source>
</evidence>
<dbReference type="InterPro" id="IPR018631">
    <property type="entry name" value="AAA-ATPase-like_dom"/>
</dbReference>
<name>A0A023BAN9_GRENI</name>
<accession>A0A023BAN9</accession>
<feature type="domain" description="AAA-ATPase-like" evidence="1">
    <location>
        <begin position="16"/>
        <end position="95"/>
    </location>
</feature>
<gene>
    <name evidence="2" type="ORF">GNI_037560</name>
</gene>
<reference evidence="2" key="1">
    <citation type="submission" date="2013-12" db="EMBL/GenBank/DDBJ databases">
        <authorList>
            <person name="Omoto C.K."/>
            <person name="Sibley D."/>
            <person name="Venepally P."/>
            <person name="Hadjithomas M."/>
            <person name="Karamycheva S."/>
            <person name="Brunk B."/>
            <person name="Roos D."/>
            <person name="Caler E."/>
            <person name="Lorenzi H."/>
        </authorList>
    </citation>
    <scope>NUCLEOTIDE SEQUENCE</scope>
</reference>
<proteinExistence type="predicted"/>
<dbReference type="OrthoDB" id="2404394at2759"/>
<dbReference type="Pfam" id="PF09820">
    <property type="entry name" value="AAA-ATPase_like"/>
    <property type="match status" value="1"/>
</dbReference>
<dbReference type="VEuPathDB" id="CryptoDB:GNI_037560"/>
<keyword evidence="3" id="KW-1185">Reference proteome</keyword>
<dbReference type="RefSeq" id="XP_011129338.1">
    <property type="nucleotide sequence ID" value="XM_011131036.1"/>
</dbReference>
<protein>
    <submittedName>
        <fullName evidence="2">AAA-ATPase</fullName>
    </submittedName>
</protein>
<comment type="caution">
    <text evidence="2">The sequence shown here is derived from an EMBL/GenBank/DDBJ whole genome shotgun (WGS) entry which is preliminary data.</text>
</comment>
<dbReference type="AlphaFoldDB" id="A0A023BAN9"/>
<evidence type="ECO:0000313" key="3">
    <source>
        <dbReference type="Proteomes" id="UP000019763"/>
    </source>
</evidence>